<keyword evidence="1" id="KW-1133">Transmembrane helix</keyword>
<reference evidence="3" key="1">
    <citation type="submission" date="2011-12" db="EMBL/GenBank/DDBJ databases">
        <title>The complete genome of chromosome of Sulfobacillus acidophilus DSM 10332.</title>
        <authorList>
            <person name="Lucas S."/>
            <person name="Han J."/>
            <person name="Lapidus A."/>
            <person name="Bruce D."/>
            <person name="Goodwin L."/>
            <person name="Pitluck S."/>
            <person name="Peters L."/>
            <person name="Kyrpides N."/>
            <person name="Mavromatis K."/>
            <person name="Ivanova N."/>
            <person name="Mikhailova N."/>
            <person name="Chertkov O."/>
            <person name="Saunders E."/>
            <person name="Detter J.C."/>
            <person name="Tapia R."/>
            <person name="Han C."/>
            <person name="Land M."/>
            <person name="Hauser L."/>
            <person name="Markowitz V."/>
            <person name="Cheng J.-F."/>
            <person name="Hugenholtz P."/>
            <person name="Woyke T."/>
            <person name="Wu D."/>
            <person name="Pukall R."/>
            <person name="Gehrich-Schroeter G."/>
            <person name="Schneider S."/>
            <person name="Klenk H.-P."/>
            <person name="Eisen J.A."/>
        </authorList>
    </citation>
    <scope>NUCLEOTIDE SEQUENCE [LARGE SCALE GENOMIC DNA]</scope>
    <source>
        <strain evidence="3">ATCC 700253 / DSM 10332 / NAL</strain>
    </source>
</reference>
<accession>G8TWB8</accession>
<dbReference type="EMBL" id="CP003179">
    <property type="protein sequence ID" value="AEW03761.1"/>
    <property type="molecule type" value="Genomic_DNA"/>
</dbReference>
<dbReference type="PATRIC" id="fig|679936.5.peg.194"/>
<dbReference type="STRING" id="679936.Sulac_0189"/>
<dbReference type="KEGG" id="sap:Sulac_0189"/>
<sequence>MILKRRWRIRWRKLATLGIALYLGYWSVVSLGHLWTLWQSERALEAQIAVVQRQNRQLRQDVQSLKNPQTLKALIEGRQTLPNLSVNP</sequence>
<dbReference type="Proteomes" id="UP000005439">
    <property type="component" value="Chromosome"/>
</dbReference>
<evidence type="ECO:0000313" key="3">
    <source>
        <dbReference type="Proteomes" id="UP000005439"/>
    </source>
</evidence>
<dbReference type="HOGENOM" id="CLU_2467840_0_0_9"/>
<organism evidence="2 3">
    <name type="scientific">Sulfobacillus acidophilus (strain ATCC 700253 / DSM 10332 / NAL)</name>
    <dbReference type="NCBI Taxonomy" id="679936"/>
    <lineage>
        <taxon>Bacteria</taxon>
        <taxon>Bacillati</taxon>
        <taxon>Bacillota</taxon>
        <taxon>Clostridia</taxon>
        <taxon>Eubacteriales</taxon>
        <taxon>Clostridiales Family XVII. Incertae Sedis</taxon>
        <taxon>Sulfobacillus</taxon>
    </lineage>
</organism>
<keyword evidence="1" id="KW-0812">Transmembrane</keyword>
<keyword evidence="3" id="KW-1185">Reference proteome</keyword>
<reference evidence="2 3" key="2">
    <citation type="journal article" date="2012" name="Stand. Genomic Sci.">
        <title>Complete genome sequence of the moderately thermophilic mineral-sulfide-oxidizing firmicute Sulfobacillus acidophilus type strain (NAL(T)).</title>
        <authorList>
            <person name="Anderson I."/>
            <person name="Chertkov O."/>
            <person name="Chen A."/>
            <person name="Saunders E."/>
            <person name="Lapidus A."/>
            <person name="Nolan M."/>
            <person name="Lucas S."/>
            <person name="Hammon N."/>
            <person name="Deshpande S."/>
            <person name="Cheng J.F."/>
            <person name="Han C."/>
            <person name="Tapia R."/>
            <person name="Goodwin L.A."/>
            <person name="Pitluck S."/>
            <person name="Liolios K."/>
            <person name="Pagani I."/>
            <person name="Ivanova N."/>
            <person name="Mikhailova N."/>
            <person name="Pati A."/>
            <person name="Palaniappan K."/>
            <person name="Land M."/>
            <person name="Pan C."/>
            <person name="Rohde M."/>
            <person name="Pukall R."/>
            <person name="Goker M."/>
            <person name="Detter J.C."/>
            <person name="Woyke T."/>
            <person name="Bristow J."/>
            <person name="Eisen J.A."/>
            <person name="Markowitz V."/>
            <person name="Hugenholtz P."/>
            <person name="Kyrpides N.C."/>
            <person name="Klenk H.P."/>
            <person name="Mavromatis K."/>
        </authorList>
    </citation>
    <scope>NUCLEOTIDE SEQUENCE [LARGE SCALE GENOMIC DNA]</scope>
    <source>
        <strain evidence="3">ATCC 700253 / DSM 10332 / NAL</strain>
    </source>
</reference>
<evidence type="ECO:0000313" key="2">
    <source>
        <dbReference type="EMBL" id="AEW03761.1"/>
    </source>
</evidence>
<name>G8TWB8_SULAD</name>
<evidence type="ECO:0000256" key="1">
    <source>
        <dbReference type="SAM" id="Phobius"/>
    </source>
</evidence>
<dbReference type="AlphaFoldDB" id="G8TWB8"/>
<keyword evidence="1" id="KW-0472">Membrane</keyword>
<protein>
    <submittedName>
        <fullName evidence="2">Uncharacterized protein</fullName>
    </submittedName>
</protein>
<gene>
    <name evidence="2" type="ordered locus">Sulac_0189</name>
</gene>
<feature type="transmembrane region" description="Helical" evidence="1">
    <location>
        <begin position="14"/>
        <end position="38"/>
    </location>
</feature>
<proteinExistence type="predicted"/>